<name>A0A1Y6FJL6_9SPHN</name>
<keyword evidence="1" id="KW-1133">Transmembrane helix</keyword>
<evidence type="ECO:0000259" key="2">
    <source>
        <dbReference type="Pfam" id="PF07885"/>
    </source>
</evidence>
<keyword evidence="4" id="KW-1185">Reference proteome</keyword>
<accession>A0A1Y6FJL6</accession>
<organism evidence="3 4">
    <name type="scientific">Altererythrobacter xiamenensis</name>
    <dbReference type="NCBI Taxonomy" id="1316679"/>
    <lineage>
        <taxon>Bacteria</taxon>
        <taxon>Pseudomonadati</taxon>
        <taxon>Pseudomonadota</taxon>
        <taxon>Alphaproteobacteria</taxon>
        <taxon>Sphingomonadales</taxon>
        <taxon>Erythrobacteraceae</taxon>
        <taxon>Altererythrobacter</taxon>
    </lineage>
</organism>
<feature type="transmembrane region" description="Helical" evidence="1">
    <location>
        <begin position="6"/>
        <end position="26"/>
    </location>
</feature>
<feature type="domain" description="Potassium channel" evidence="2">
    <location>
        <begin position="50"/>
        <end position="130"/>
    </location>
</feature>
<dbReference type="RefSeq" id="WP_086438115.1">
    <property type="nucleotide sequence ID" value="NZ_FXWG01000003.1"/>
</dbReference>
<evidence type="ECO:0000256" key="1">
    <source>
        <dbReference type="SAM" id="Phobius"/>
    </source>
</evidence>
<keyword evidence="1" id="KW-0812">Transmembrane</keyword>
<dbReference type="EMBL" id="FXWG01000003">
    <property type="protein sequence ID" value="SMQ73390.1"/>
    <property type="molecule type" value="Genomic_DNA"/>
</dbReference>
<dbReference type="Proteomes" id="UP000194420">
    <property type="component" value="Unassembled WGS sequence"/>
</dbReference>
<evidence type="ECO:0000313" key="4">
    <source>
        <dbReference type="Proteomes" id="UP000194420"/>
    </source>
</evidence>
<dbReference type="Pfam" id="PF07885">
    <property type="entry name" value="Ion_trans_2"/>
    <property type="match status" value="1"/>
</dbReference>
<proteinExistence type="predicted"/>
<dbReference type="Gene3D" id="1.10.287.70">
    <property type="match status" value="1"/>
</dbReference>
<dbReference type="AlphaFoldDB" id="A0A1Y6FJL6"/>
<feature type="transmembrane region" description="Helical" evidence="1">
    <location>
        <begin position="83"/>
        <end position="103"/>
    </location>
</feature>
<protein>
    <submittedName>
        <fullName evidence="3">Ion channel</fullName>
    </submittedName>
</protein>
<dbReference type="InterPro" id="IPR013099">
    <property type="entry name" value="K_chnl_dom"/>
</dbReference>
<dbReference type="OrthoDB" id="2974133at2"/>
<sequence length="147" mass="16470">MEFVLSAALVVGTFFLHFALLRSFAYRFNQEVRFFKRPLLVVIFALFAIHIVEVMLYAVGFYLLEVLGAGSLDALDTAQDIPFSDYFYFSIACYTTLGIGDIVPHGGSRFMAGIEGLNGLVLITWSASYTYLMMERLWSDQFAASGD</sequence>
<dbReference type="SUPFAM" id="SSF81324">
    <property type="entry name" value="Voltage-gated potassium channels"/>
    <property type="match status" value="1"/>
</dbReference>
<reference evidence="4" key="1">
    <citation type="submission" date="2017-04" db="EMBL/GenBank/DDBJ databases">
        <authorList>
            <person name="Varghese N."/>
            <person name="Submissions S."/>
        </authorList>
    </citation>
    <scope>NUCLEOTIDE SEQUENCE [LARGE SCALE GENOMIC DNA]</scope>
</reference>
<keyword evidence="1" id="KW-0472">Membrane</keyword>
<gene>
    <name evidence="3" type="ORF">SAMN06297468_2183</name>
</gene>
<evidence type="ECO:0000313" key="3">
    <source>
        <dbReference type="EMBL" id="SMQ73390.1"/>
    </source>
</evidence>
<feature type="transmembrane region" description="Helical" evidence="1">
    <location>
        <begin position="110"/>
        <end position="132"/>
    </location>
</feature>
<feature type="transmembrane region" description="Helical" evidence="1">
    <location>
        <begin position="38"/>
        <end position="63"/>
    </location>
</feature>